<reference evidence="17" key="1">
    <citation type="submission" date="2025-08" db="UniProtKB">
        <authorList>
            <consortium name="RefSeq"/>
        </authorList>
    </citation>
    <scope>IDENTIFICATION</scope>
    <source>
        <tissue evidence="17">Whole organism</tissue>
    </source>
</reference>
<proteinExistence type="inferred from homology"/>
<feature type="domain" description="HECT" evidence="15">
    <location>
        <begin position="913"/>
        <end position="1251"/>
    </location>
</feature>
<keyword evidence="7" id="KW-0832">Ubl conjugation</keyword>
<evidence type="ECO:0000256" key="7">
    <source>
        <dbReference type="ARBA" id="ARBA00022843"/>
    </source>
</evidence>
<dbReference type="PROSITE" id="PS50237">
    <property type="entry name" value="HECT"/>
    <property type="match status" value="1"/>
</dbReference>
<dbReference type="GO" id="GO:0016874">
    <property type="term" value="F:ligase activity"/>
    <property type="evidence" value="ECO:0007669"/>
    <property type="project" value="UniProtKB-KW"/>
</dbReference>
<dbReference type="SMART" id="SM00119">
    <property type="entry name" value="HECTc"/>
    <property type="match status" value="1"/>
</dbReference>
<evidence type="ECO:0000313" key="16">
    <source>
        <dbReference type="Proteomes" id="UP000694843"/>
    </source>
</evidence>
<dbReference type="KEGG" id="hazt:108665612"/>
<name>A0A8B7N217_HYAAZ</name>
<evidence type="ECO:0000256" key="1">
    <source>
        <dbReference type="ARBA" id="ARBA00000885"/>
    </source>
</evidence>
<evidence type="ECO:0000256" key="4">
    <source>
        <dbReference type="ARBA" id="ARBA00022499"/>
    </source>
</evidence>
<evidence type="ECO:0000256" key="3">
    <source>
        <dbReference type="ARBA" id="ARBA00012485"/>
    </source>
</evidence>
<dbReference type="OrthoDB" id="8068875at2759"/>
<evidence type="ECO:0000256" key="14">
    <source>
        <dbReference type="SAM" id="MobiDB-lite"/>
    </source>
</evidence>
<dbReference type="PANTHER" id="PTHR45700">
    <property type="entry name" value="UBIQUITIN-PROTEIN LIGASE E3C"/>
    <property type="match status" value="1"/>
</dbReference>
<protein>
    <recommendedName>
        <fullName evidence="10">Ubiquitin-protein ligase E3C</fullName>
        <ecNumber evidence="3">2.3.2.26</ecNumber>
    </recommendedName>
    <alternativeName>
        <fullName evidence="11">HECT-type ubiquitin transferase E3C</fullName>
    </alternativeName>
    <alternativeName>
        <fullName evidence="12">RTA-associated ubiquitin ligase</fullName>
    </alternativeName>
</protein>
<keyword evidence="16" id="KW-1185">Reference proteome</keyword>
<dbReference type="RefSeq" id="XP_018007876.1">
    <property type="nucleotide sequence ID" value="XM_018152387.2"/>
</dbReference>
<dbReference type="Pfam" id="PF00632">
    <property type="entry name" value="HECT"/>
    <property type="match status" value="1"/>
</dbReference>
<comment type="catalytic activity">
    <reaction evidence="1">
        <text>S-ubiquitinyl-[E2 ubiquitin-conjugating enzyme]-L-cysteine + [acceptor protein]-L-lysine = [E2 ubiquitin-conjugating enzyme]-L-cysteine + N(6)-ubiquitinyl-[acceptor protein]-L-lysine.</text>
        <dbReference type="EC" id="2.3.2.26"/>
    </reaction>
</comment>
<dbReference type="AlphaFoldDB" id="A0A8B7N217"/>
<dbReference type="FunFam" id="3.30.2160.10:FF:000002">
    <property type="entry name" value="Putative Ubiquitin-protein ligase E3C"/>
    <property type="match status" value="1"/>
</dbReference>
<dbReference type="GO" id="GO:0061630">
    <property type="term" value="F:ubiquitin protein ligase activity"/>
    <property type="evidence" value="ECO:0007669"/>
    <property type="project" value="UniProtKB-EC"/>
</dbReference>
<keyword evidence="17" id="KW-0436">Ligase</keyword>
<evidence type="ECO:0000256" key="12">
    <source>
        <dbReference type="ARBA" id="ARBA00081642"/>
    </source>
</evidence>
<feature type="region of interest" description="Disordered" evidence="14">
    <location>
        <begin position="502"/>
        <end position="538"/>
    </location>
</feature>
<evidence type="ECO:0000256" key="10">
    <source>
        <dbReference type="ARBA" id="ARBA00067506"/>
    </source>
</evidence>
<dbReference type="SUPFAM" id="SSF56204">
    <property type="entry name" value="Hect, E3 ligase catalytic domain"/>
    <property type="match status" value="1"/>
</dbReference>
<keyword evidence="6 13" id="KW-0833">Ubl conjugation pathway</keyword>
<comment type="similarity">
    <text evidence="8">Belongs to the UBE3C family.</text>
</comment>
<evidence type="ECO:0000256" key="2">
    <source>
        <dbReference type="ARBA" id="ARBA00004906"/>
    </source>
</evidence>
<dbReference type="CDD" id="cd00078">
    <property type="entry name" value="HECTc"/>
    <property type="match status" value="1"/>
</dbReference>
<evidence type="ECO:0000256" key="13">
    <source>
        <dbReference type="PROSITE-ProRule" id="PRU00104"/>
    </source>
</evidence>
<dbReference type="InterPro" id="IPR044611">
    <property type="entry name" value="E3A/B/C-like"/>
</dbReference>
<comment type="subunit">
    <text evidence="9">Interacts with 26S proteasomes. Interacts (via the HECT domain) with UBE2D1 and, less efficiently, with UBE2L3.</text>
</comment>
<evidence type="ECO:0000256" key="8">
    <source>
        <dbReference type="ARBA" id="ARBA00061050"/>
    </source>
</evidence>
<keyword evidence="5" id="KW-0808">Transferase</keyword>
<dbReference type="InterPro" id="IPR035983">
    <property type="entry name" value="Hect_E3_ubiquitin_ligase"/>
</dbReference>
<dbReference type="InterPro" id="IPR000569">
    <property type="entry name" value="HECT_dom"/>
</dbReference>
<dbReference type="Gene3D" id="3.90.1750.10">
    <property type="entry name" value="Hect, E3 ligase catalytic domains"/>
    <property type="match status" value="1"/>
</dbReference>
<dbReference type="GO" id="GO:0000209">
    <property type="term" value="P:protein polyubiquitination"/>
    <property type="evidence" value="ECO:0007669"/>
    <property type="project" value="InterPro"/>
</dbReference>
<dbReference type="FunFam" id="3.90.1750.10:FF:000014">
    <property type="entry name" value="Putative Ubiquitin-protein ligase E3C"/>
    <property type="match status" value="1"/>
</dbReference>
<dbReference type="Proteomes" id="UP000694843">
    <property type="component" value="Unplaced"/>
</dbReference>
<dbReference type="EC" id="2.3.2.26" evidence="3"/>
<evidence type="ECO:0000313" key="17">
    <source>
        <dbReference type="RefSeq" id="XP_018007876.1"/>
    </source>
</evidence>
<dbReference type="GO" id="GO:0006511">
    <property type="term" value="P:ubiquitin-dependent protein catabolic process"/>
    <property type="evidence" value="ECO:0007669"/>
    <property type="project" value="TreeGrafter"/>
</dbReference>
<evidence type="ECO:0000259" key="15">
    <source>
        <dbReference type="PROSITE" id="PS50237"/>
    </source>
</evidence>
<evidence type="ECO:0000256" key="5">
    <source>
        <dbReference type="ARBA" id="ARBA00022679"/>
    </source>
</evidence>
<keyword evidence="4" id="KW-1017">Isopeptide bond</keyword>
<evidence type="ECO:0000256" key="11">
    <source>
        <dbReference type="ARBA" id="ARBA00077269"/>
    </source>
</evidence>
<accession>A0A8B7N217</accession>
<gene>
    <name evidence="17" type="primary">LOC108665612</name>
</gene>
<feature type="active site" description="Glycyl thioester intermediate" evidence="13">
    <location>
        <position position="1219"/>
    </location>
</feature>
<comment type="pathway">
    <text evidence="2">Protein modification; protein ubiquitination.</text>
</comment>
<dbReference type="PANTHER" id="PTHR45700:SF2">
    <property type="entry name" value="UBIQUITIN-PROTEIN LIGASE E3C"/>
    <property type="match status" value="1"/>
</dbReference>
<dbReference type="Gene3D" id="3.30.2410.10">
    <property type="entry name" value="Hect, E3 ligase catalytic domain"/>
    <property type="match status" value="1"/>
</dbReference>
<dbReference type="PROSITE" id="PS50096">
    <property type="entry name" value="IQ"/>
    <property type="match status" value="1"/>
</dbReference>
<sequence>MYSFEGEHRKKPNVSLSGASRVLGKADFLEKLRKERESRESNRKREIAAVRVQALVRGWLCRVHTNEMYRQLYDQTLQQEPTPLAEDVARTQCLRIIRMFRMKHDAHRLSFLCTLLVRQSSHLLEWVMQHPNVWLLLLSKLSALSLKTISDSADTVSHAGPLRLLEVLTQPQSWYNLPLMTPAKMANYIFGFLIPLIDKGYFKYLIKLLVEKVPEVDERGGISSSPLATSILDLIFYPLFLVATCRRAAEKWSPDSVIATNLPWVKMISAAPKQSQVSSCSYANLPAENQSDVEYMDLDSSNVDDSDKPAKLSSDDGNISRTQVFSSVSYCNVPVSANLPSQQNPGASTDYTGSQCTSQLLCYAFSGVPVQCPANLINLTLYHLVDQLFANSKYSQVHNLLAPRIESSKLLLCHPSASHSLIEAIHHVLALTHKEDTSSTIAEVGAEGAPTQLMVLLTLLPIKTALPTTSLQLYLLACRRLVHKTAHYLPLKKHCVPSTANIPGGEVYEEESESEEDSDEEVEVSDKQTTGQRGAESLPAKVTEIGEWCLSHINSPEYVSWVLDEVEASKLDREVLTEFCGLTHTLLTAPCLSLFQCRLLYGVVGRHEMQRAMWSLLTSLYPCWVTAPTIANDKTGRGSRRLLDTVSRGVPLEPLDRDTLVPVLASFATALLAVLATLHDSELVTSTEDTFESIMSHRDVDITKQSDDHSSSNTGSFAFTAAELVTISGTLRDVCLGLAELAHPDPRASTLTDVSYKPTWDHCFRCCVDVVRHLHLRDTRRQFCPAKHWLTTRVSLPDVPQTASYRNLLSARASRRRTFMPTRWRTRDQLLAESGNKAAKQLSMYEKVRALLLQELPFVFSFTDRAEVFLRLVQEDRNSAQEHSAFNVGPNISLRVRRTHIYEDSFEKLSPQNEANMRLSLRVQLLNPAGAVEAGVDGGGLFREFLSELLKSSFDPNRGFFLLTRENTLYPNPAAHLLHEDFHAHYYFIGRMLGKALYENLLVEIPLAGFFLSKLLSRKGFSIEFHHLDSLDPELCRNLLYLKTYQGDVSELGLDFTVLVSELGHNRVVELVPDGANVQVTADNKIEYIYRMADFKLNQQIAKQCYAFRKGLHDVVSAEWLQLFDWRELQTMISGSATPVDINDLKKNTKYSGDYTAKHKTIRLFWQVVEQFDEQHRRLLLKFVTSCSRPPLLGFKDLHPPFCIQPSGSDQRLPSAATCMNLLKLPEYRDPITLKEKLLYSITSNAGFELS</sequence>
<dbReference type="Gene3D" id="3.30.2160.10">
    <property type="entry name" value="Hect, E3 ligase catalytic domain"/>
    <property type="match status" value="1"/>
</dbReference>
<dbReference type="GeneID" id="108665612"/>
<evidence type="ECO:0000256" key="9">
    <source>
        <dbReference type="ARBA" id="ARBA00063372"/>
    </source>
</evidence>
<evidence type="ECO:0000256" key="6">
    <source>
        <dbReference type="ARBA" id="ARBA00022786"/>
    </source>
</evidence>
<feature type="compositionally biased region" description="Acidic residues" evidence="14">
    <location>
        <begin position="507"/>
        <end position="523"/>
    </location>
</feature>
<organism evidence="16 17">
    <name type="scientific">Hyalella azteca</name>
    <name type="common">Amphipod</name>
    <dbReference type="NCBI Taxonomy" id="294128"/>
    <lineage>
        <taxon>Eukaryota</taxon>
        <taxon>Metazoa</taxon>
        <taxon>Ecdysozoa</taxon>
        <taxon>Arthropoda</taxon>
        <taxon>Crustacea</taxon>
        <taxon>Multicrustacea</taxon>
        <taxon>Malacostraca</taxon>
        <taxon>Eumalacostraca</taxon>
        <taxon>Peracarida</taxon>
        <taxon>Amphipoda</taxon>
        <taxon>Senticaudata</taxon>
        <taxon>Talitrida</taxon>
        <taxon>Talitroidea</taxon>
        <taxon>Hyalellidae</taxon>
        <taxon>Hyalella</taxon>
    </lineage>
</organism>
<dbReference type="FunFam" id="3.30.2410.10:FF:000011">
    <property type="entry name" value="Putative Ubiquitin-protein ligase E3C"/>
    <property type="match status" value="1"/>
</dbReference>
<dbReference type="GO" id="GO:0009966">
    <property type="term" value="P:regulation of signal transduction"/>
    <property type="evidence" value="ECO:0007669"/>
    <property type="project" value="UniProtKB-ARBA"/>
</dbReference>